<dbReference type="SUPFAM" id="SSF57756">
    <property type="entry name" value="Retrovirus zinc finger-like domains"/>
    <property type="match status" value="1"/>
</dbReference>
<dbReference type="SUPFAM" id="SSF56672">
    <property type="entry name" value="DNA/RNA polymerases"/>
    <property type="match status" value="1"/>
</dbReference>
<dbReference type="CDD" id="cd01647">
    <property type="entry name" value="RT_LTR"/>
    <property type="match status" value="1"/>
</dbReference>
<keyword evidence="1" id="KW-0863">Zinc-finger</keyword>
<keyword evidence="1" id="KW-0862">Zinc</keyword>
<feature type="non-terminal residue" evidence="3">
    <location>
        <position position="1"/>
    </location>
</feature>
<sequence>MLQESVCYKCQRLGHIAKDCRAPRKVEPTMNTIKEEKPTRIGRVFSMSGAEASKFEDLIWGECDLAGNLLSVLFNLGTNNSFISYGCVYRLGLPTYPLTFDLLVSTLTTTPIATSVLCANCPTINGHSYRMSYPHRLCQKTLIYPNPKDTEFITANQAQTALEEGARGYMILSFMEVTNDLDLDFVAVVKDFPKVFPEDFAINSILGLGLVSIAPYRMAPTKLVELKKQVEELLEKQIIKPNVSPWGALVLLVKKKDGGSRLCVEYCKLNKIMIKNKYALPRTDGLMDYLRGVIVFSKINLQSGYHKIKVRDEDILKTNFQTWYGHYEYVVMPSIVMNVPTIFMDCMNRVFCPFLNKFVVVIIDNILVYFRTCEEYEEHLRVVLEILKEKQLYAKLSKQGVILRSCDFSKGGCCGSCKSGDYFTMETSKDSYGDPKFCWVSYVTS</sequence>
<feature type="domain" description="CCHC-type" evidence="2">
    <location>
        <begin position="7"/>
        <end position="21"/>
    </location>
</feature>
<dbReference type="PROSITE" id="PS50158">
    <property type="entry name" value="ZF_CCHC"/>
    <property type="match status" value="1"/>
</dbReference>
<dbReference type="Gene3D" id="3.30.70.270">
    <property type="match status" value="1"/>
</dbReference>
<reference evidence="3" key="1">
    <citation type="submission" date="2018-05" db="EMBL/GenBank/DDBJ databases">
        <title>Draft genome of Mucuna pruriens seed.</title>
        <authorList>
            <person name="Nnadi N.E."/>
            <person name="Vos R."/>
            <person name="Hasami M.H."/>
            <person name="Devisetty U.K."/>
            <person name="Aguiy J.C."/>
        </authorList>
    </citation>
    <scope>NUCLEOTIDE SEQUENCE [LARGE SCALE GENOMIC DNA]</scope>
    <source>
        <strain evidence="3">JCA_2017</strain>
    </source>
</reference>
<dbReference type="OrthoDB" id="1701144at2759"/>
<evidence type="ECO:0000313" key="4">
    <source>
        <dbReference type="Proteomes" id="UP000257109"/>
    </source>
</evidence>
<keyword evidence="1" id="KW-0479">Metal-binding</keyword>
<keyword evidence="4" id="KW-1185">Reference proteome</keyword>
<comment type="caution">
    <text evidence="3">The sequence shown here is derived from an EMBL/GenBank/DDBJ whole genome shotgun (WGS) entry which is preliminary data.</text>
</comment>
<dbReference type="Gene3D" id="3.10.10.10">
    <property type="entry name" value="HIV Type 1 Reverse Transcriptase, subunit A, domain 1"/>
    <property type="match status" value="1"/>
</dbReference>
<gene>
    <name evidence="3" type="ORF">CR513_12773</name>
</gene>
<dbReference type="InterPro" id="IPR043502">
    <property type="entry name" value="DNA/RNA_pol_sf"/>
</dbReference>
<dbReference type="Pfam" id="PF00078">
    <property type="entry name" value="RVT_1"/>
    <property type="match status" value="1"/>
</dbReference>
<dbReference type="Proteomes" id="UP000257109">
    <property type="component" value="Unassembled WGS sequence"/>
</dbReference>
<name>A0A371HLH1_MUCPR</name>
<dbReference type="InterPro" id="IPR053134">
    <property type="entry name" value="RNA-dir_DNA_polymerase"/>
</dbReference>
<evidence type="ECO:0000256" key="1">
    <source>
        <dbReference type="PROSITE-ProRule" id="PRU00047"/>
    </source>
</evidence>
<dbReference type="InterPro" id="IPR000477">
    <property type="entry name" value="RT_dom"/>
</dbReference>
<dbReference type="GO" id="GO:0008270">
    <property type="term" value="F:zinc ion binding"/>
    <property type="evidence" value="ECO:0007669"/>
    <property type="project" value="UniProtKB-KW"/>
</dbReference>
<dbReference type="InterPro" id="IPR001878">
    <property type="entry name" value="Znf_CCHC"/>
</dbReference>
<dbReference type="SMART" id="SM00343">
    <property type="entry name" value="ZnF_C2HC"/>
    <property type="match status" value="1"/>
</dbReference>
<protein>
    <recommendedName>
        <fullName evidence="2">CCHC-type domain-containing protein</fullName>
    </recommendedName>
</protein>
<dbReference type="GO" id="GO:0003676">
    <property type="term" value="F:nucleic acid binding"/>
    <property type="evidence" value="ECO:0007669"/>
    <property type="project" value="InterPro"/>
</dbReference>
<evidence type="ECO:0000259" key="2">
    <source>
        <dbReference type="PROSITE" id="PS50158"/>
    </source>
</evidence>
<dbReference type="Pfam" id="PF00098">
    <property type="entry name" value="zf-CCHC"/>
    <property type="match status" value="1"/>
</dbReference>
<dbReference type="PANTHER" id="PTHR24559:SF444">
    <property type="entry name" value="REVERSE TRANSCRIPTASE DOMAIN-CONTAINING PROTEIN"/>
    <property type="match status" value="1"/>
</dbReference>
<organism evidence="3 4">
    <name type="scientific">Mucuna pruriens</name>
    <name type="common">Velvet bean</name>
    <name type="synonym">Dolichos pruriens</name>
    <dbReference type="NCBI Taxonomy" id="157652"/>
    <lineage>
        <taxon>Eukaryota</taxon>
        <taxon>Viridiplantae</taxon>
        <taxon>Streptophyta</taxon>
        <taxon>Embryophyta</taxon>
        <taxon>Tracheophyta</taxon>
        <taxon>Spermatophyta</taxon>
        <taxon>Magnoliopsida</taxon>
        <taxon>eudicotyledons</taxon>
        <taxon>Gunneridae</taxon>
        <taxon>Pentapetalae</taxon>
        <taxon>rosids</taxon>
        <taxon>fabids</taxon>
        <taxon>Fabales</taxon>
        <taxon>Fabaceae</taxon>
        <taxon>Papilionoideae</taxon>
        <taxon>50 kb inversion clade</taxon>
        <taxon>NPAAA clade</taxon>
        <taxon>indigoferoid/millettioid clade</taxon>
        <taxon>Phaseoleae</taxon>
        <taxon>Mucuna</taxon>
    </lineage>
</organism>
<proteinExistence type="predicted"/>
<dbReference type="PANTHER" id="PTHR24559">
    <property type="entry name" value="TRANSPOSON TY3-I GAG-POL POLYPROTEIN"/>
    <property type="match status" value="1"/>
</dbReference>
<evidence type="ECO:0000313" key="3">
    <source>
        <dbReference type="EMBL" id="RDY03618.1"/>
    </source>
</evidence>
<dbReference type="AlphaFoldDB" id="A0A371HLH1"/>
<dbReference type="Pfam" id="PF08284">
    <property type="entry name" value="RVP_2"/>
    <property type="match status" value="1"/>
</dbReference>
<dbReference type="InterPro" id="IPR043128">
    <property type="entry name" value="Rev_trsase/Diguanyl_cyclase"/>
</dbReference>
<accession>A0A371HLH1</accession>
<dbReference type="EMBL" id="QJKJ01002255">
    <property type="protein sequence ID" value="RDY03618.1"/>
    <property type="molecule type" value="Genomic_DNA"/>
</dbReference>
<dbReference type="Gene3D" id="4.10.60.10">
    <property type="entry name" value="Zinc finger, CCHC-type"/>
    <property type="match status" value="1"/>
</dbReference>
<dbReference type="InterPro" id="IPR036875">
    <property type="entry name" value="Znf_CCHC_sf"/>
</dbReference>